<dbReference type="STRING" id="543379.A0A232F5H7"/>
<gene>
    <name evidence="9" type="ORF">TSAR_011830</name>
</gene>
<dbReference type="PANTHER" id="PTHR42643">
    <property type="entry name" value="IONOTROPIC RECEPTOR 20A-RELATED"/>
    <property type="match status" value="1"/>
</dbReference>
<proteinExistence type="predicted"/>
<keyword evidence="10" id="KW-1185">Reference proteome</keyword>
<dbReference type="EMBL" id="NNAY01000919">
    <property type="protein sequence ID" value="OXU25925.1"/>
    <property type="molecule type" value="Genomic_DNA"/>
</dbReference>
<sequence>MPEVAFIKQEVAYNLMDSLHSDAEETHFCRLRALRDLMKTPNENMNTSNDLLDDFEKKSKKKMQKEDFDLLNDVVDFYCPTCKKKGKNPEYFVRGDLRCGRCFTRQKFSCRIIKAFPSLVIDTEELIDRKLELVLSQPSERMFLKVIFAISEDNKSAVQELIEKIEFLVNIHVESMRPKCLILLVNDPENSDLLEFFKYSWTYKFLDVTVIEIPKDTGQRHSLRYSIPTNLEIAVHRYNPFIHSYKKERFNSDEELFPDKLRNLYGFNLKSGYFEEILSVMKKSKASRNSWNSLFGFGVYLSNFFARTLNFTIDPHQIDEKDLHVLDNNHLDFLNNFYYTVGFSSTKELIGEPTRFIHRASVHVIVRELGYYNAKISKNLAILIAVLAAFFASLLLSIRLMRFDRKIWTTMNVTTIVLGKSIHKLPAGSTQRVFFIFLSFTSFTCLANFLAQSLTLYLHQEVFANINTIQEVIKYGIVPSISEFTRTHVLTEKNQYILEKLLSTSKTLRSIADIETCIERLIDEDDKDVEGCEVSSFLGKAIAENYVRENNPWVVRFVDEPLGVGWAVMLMTKTSPYVEKFNRLLGHLFDSGIMEYWKAKSARGLVFTHKKFFERRLKCENIPLIFKHIRKKNIILSSGNITFILGFGFFISSFAFVCELFWPRFAKMVMMYAHKTVVTKIQ</sequence>
<evidence type="ECO:0000256" key="8">
    <source>
        <dbReference type="SAM" id="Phobius"/>
    </source>
</evidence>
<feature type="transmembrane region" description="Helical" evidence="8">
    <location>
        <begin position="433"/>
        <end position="451"/>
    </location>
</feature>
<comment type="subcellular location">
    <subcellularLocation>
        <location evidence="1">Cell membrane</location>
        <topology evidence="1">Multi-pass membrane protein</topology>
    </subcellularLocation>
</comment>
<organism evidence="9 10">
    <name type="scientific">Trichomalopsis sarcophagae</name>
    <dbReference type="NCBI Taxonomy" id="543379"/>
    <lineage>
        <taxon>Eukaryota</taxon>
        <taxon>Metazoa</taxon>
        <taxon>Ecdysozoa</taxon>
        <taxon>Arthropoda</taxon>
        <taxon>Hexapoda</taxon>
        <taxon>Insecta</taxon>
        <taxon>Pterygota</taxon>
        <taxon>Neoptera</taxon>
        <taxon>Endopterygota</taxon>
        <taxon>Hymenoptera</taxon>
        <taxon>Apocrita</taxon>
        <taxon>Proctotrupomorpha</taxon>
        <taxon>Chalcidoidea</taxon>
        <taxon>Pteromalidae</taxon>
        <taxon>Pteromalinae</taxon>
        <taxon>Trichomalopsis</taxon>
    </lineage>
</organism>
<keyword evidence="5 8" id="KW-0472">Membrane</keyword>
<dbReference type="OrthoDB" id="7696986at2759"/>
<protein>
    <recommendedName>
        <fullName evidence="11">Ionotropic glutamate receptor C-terminal domain-containing protein</fullName>
    </recommendedName>
</protein>
<dbReference type="InterPro" id="IPR052192">
    <property type="entry name" value="Insect_Ionotropic_Sensory_Rcpt"/>
</dbReference>
<name>A0A232F5H7_9HYME</name>
<feature type="transmembrane region" description="Helical" evidence="8">
    <location>
        <begin position="641"/>
        <end position="662"/>
    </location>
</feature>
<keyword evidence="6" id="KW-0675">Receptor</keyword>
<keyword evidence="4 8" id="KW-1133">Transmembrane helix</keyword>
<evidence type="ECO:0000256" key="2">
    <source>
        <dbReference type="ARBA" id="ARBA00022475"/>
    </source>
</evidence>
<feature type="transmembrane region" description="Helical" evidence="8">
    <location>
        <begin position="380"/>
        <end position="401"/>
    </location>
</feature>
<evidence type="ECO:0000256" key="3">
    <source>
        <dbReference type="ARBA" id="ARBA00022692"/>
    </source>
</evidence>
<dbReference type="GO" id="GO:0005886">
    <property type="term" value="C:plasma membrane"/>
    <property type="evidence" value="ECO:0007669"/>
    <property type="project" value="UniProtKB-SubCell"/>
</dbReference>
<comment type="caution">
    <text evidence="9">The sequence shown here is derived from an EMBL/GenBank/DDBJ whole genome shotgun (WGS) entry which is preliminary data.</text>
</comment>
<evidence type="ECO:0000256" key="6">
    <source>
        <dbReference type="ARBA" id="ARBA00023170"/>
    </source>
</evidence>
<dbReference type="Proteomes" id="UP000215335">
    <property type="component" value="Unassembled WGS sequence"/>
</dbReference>
<reference evidence="9 10" key="1">
    <citation type="journal article" date="2017" name="Curr. Biol.">
        <title>The Evolution of Venom by Co-option of Single-Copy Genes.</title>
        <authorList>
            <person name="Martinson E.O."/>
            <person name="Mrinalini"/>
            <person name="Kelkar Y.D."/>
            <person name="Chang C.H."/>
            <person name="Werren J.H."/>
        </authorList>
    </citation>
    <scope>NUCLEOTIDE SEQUENCE [LARGE SCALE GENOMIC DNA]</scope>
    <source>
        <strain evidence="9 10">Alberta</strain>
        <tissue evidence="9">Whole body</tissue>
    </source>
</reference>
<evidence type="ECO:0000256" key="4">
    <source>
        <dbReference type="ARBA" id="ARBA00022989"/>
    </source>
</evidence>
<evidence type="ECO:0000313" key="9">
    <source>
        <dbReference type="EMBL" id="OXU25925.1"/>
    </source>
</evidence>
<dbReference type="AlphaFoldDB" id="A0A232F5H7"/>
<keyword evidence="2" id="KW-1003">Cell membrane</keyword>
<dbReference type="SUPFAM" id="SSF53850">
    <property type="entry name" value="Periplasmic binding protein-like II"/>
    <property type="match status" value="1"/>
</dbReference>
<accession>A0A232F5H7</accession>
<keyword evidence="7" id="KW-0325">Glycoprotein</keyword>
<evidence type="ECO:0000256" key="1">
    <source>
        <dbReference type="ARBA" id="ARBA00004651"/>
    </source>
</evidence>
<evidence type="ECO:0008006" key="11">
    <source>
        <dbReference type="Google" id="ProtNLM"/>
    </source>
</evidence>
<evidence type="ECO:0000256" key="5">
    <source>
        <dbReference type="ARBA" id="ARBA00023136"/>
    </source>
</evidence>
<keyword evidence="3 8" id="KW-0812">Transmembrane</keyword>
<dbReference type="PANTHER" id="PTHR42643:SF24">
    <property type="entry name" value="IONOTROPIC RECEPTOR 60A"/>
    <property type="match status" value="1"/>
</dbReference>
<evidence type="ECO:0000313" key="10">
    <source>
        <dbReference type="Proteomes" id="UP000215335"/>
    </source>
</evidence>
<evidence type="ECO:0000256" key="7">
    <source>
        <dbReference type="ARBA" id="ARBA00023180"/>
    </source>
</evidence>